<dbReference type="CDD" id="cd00077">
    <property type="entry name" value="HDc"/>
    <property type="match status" value="1"/>
</dbReference>
<dbReference type="SUPFAM" id="SSF109604">
    <property type="entry name" value="HD-domain/PDEase-like"/>
    <property type="match status" value="1"/>
</dbReference>
<protein>
    <submittedName>
        <fullName evidence="2">HD-GYP domain-containing protein</fullName>
        <ecNumber evidence="2">3.1.4.-</ecNumber>
    </submittedName>
</protein>
<accession>A0ABV6AVQ4</accession>
<dbReference type="EMBL" id="JBHLYR010000021">
    <property type="protein sequence ID" value="MFB9991584.1"/>
    <property type="molecule type" value="Genomic_DNA"/>
</dbReference>
<reference evidence="2 3" key="1">
    <citation type="submission" date="2024-09" db="EMBL/GenBank/DDBJ databases">
        <authorList>
            <person name="Sun Q."/>
            <person name="Mori K."/>
        </authorList>
    </citation>
    <scope>NUCLEOTIDE SEQUENCE [LARGE SCALE GENOMIC DNA]</scope>
    <source>
        <strain evidence="2 3">JCM 13503</strain>
    </source>
</reference>
<evidence type="ECO:0000259" key="1">
    <source>
        <dbReference type="PROSITE" id="PS51832"/>
    </source>
</evidence>
<dbReference type="EC" id="3.1.4.-" evidence="2"/>
<keyword evidence="2" id="KW-0378">Hydrolase</keyword>
<dbReference type="InterPro" id="IPR052020">
    <property type="entry name" value="Cyclic_di-GMP/3'3'-cGAMP_PDE"/>
</dbReference>
<keyword evidence="3" id="KW-1185">Reference proteome</keyword>
<dbReference type="PROSITE" id="PS51832">
    <property type="entry name" value="HD_GYP"/>
    <property type="match status" value="1"/>
</dbReference>
<gene>
    <name evidence="2" type="ORF">ACFFLM_06340</name>
</gene>
<dbReference type="PANTHER" id="PTHR45228:SF1">
    <property type="entry name" value="CYCLIC DI-GMP PHOSPHODIESTERASE TM_0186"/>
    <property type="match status" value="1"/>
</dbReference>
<evidence type="ECO:0000313" key="3">
    <source>
        <dbReference type="Proteomes" id="UP001589733"/>
    </source>
</evidence>
<comment type="caution">
    <text evidence="2">The sequence shown here is derived from an EMBL/GenBank/DDBJ whole genome shotgun (WGS) entry which is preliminary data.</text>
</comment>
<dbReference type="InterPro" id="IPR006674">
    <property type="entry name" value="HD_domain"/>
</dbReference>
<dbReference type="InterPro" id="IPR003607">
    <property type="entry name" value="HD/PDEase_dom"/>
</dbReference>
<sequence length="161" mass="17431">MGSKNQGHTQRVAQLAQQAGLNSQDTKALYLGALLHDLGKAGILDHVLLKAGAPSDEEWVWVGTNPRLGHDLALRIPNLPAGTLDVVLYHHERWDGLSSGVSGARIPTLAQLCCVIDALDAVTNFFHCPQGCLHTQGRVSIKVCKVTVWPNLPKRVSYLQA</sequence>
<organism evidence="2 3">
    <name type="scientific">Deinococcus oregonensis</name>
    <dbReference type="NCBI Taxonomy" id="1805970"/>
    <lineage>
        <taxon>Bacteria</taxon>
        <taxon>Thermotogati</taxon>
        <taxon>Deinococcota</taxon>
        <taxon>Deinococci</taxon>
        <taxon>Deinococcales</taxon>
        <taxon>Deinococcaceae</taxon>
        <taxon>Deinococcus</taxon>
    </lineage>
</organism>
<dbReference type="Gene3D" id="1.10.3210.10">
    <property type="entry name" value="Hypothetical protein af1432"/>
    <property type="match status" value="1"/>
</dbReference>
<dbReference type="SMART" id="SM00471">
    <property type="entry name" value="HDc"/>
    <property type="match status" value="1"/>
</dbReference>
<dbReference type="Pfam" id="PF01966">
    <property type="entry name" value="HD"/>
    <property type="match status" value="1"/>
</dbReference>
<dbReference type="GO" id="GO:0016787">
    <property type="term" value="F:hydrolase activity"/>
    <property type="evidence" value="ECO:0007669"/>
    <property type="project" value="UniProtKB-KW"/>
</dbReference>
<dbReference type="InterPro" id="IPR037522">
    <property type="entry name" value="HD_GYP_dom"/>
</dbReference>
<name>A0ABV6AVQ4_9DEIO</name>
<dbReference type="RefSeq" id="WP_380006868.1">
    <property type="nucleotide sequence ID" value="NZ_JBHLYR010000021.1"/>
</dbReference>
<evidence type="ECO:0000313" key="2">
    <source>
        <dbReference type="EMBL" id="MFB9991584.1"/>
    </source>
</evidence>
<feature type="domain" description="HD-GYP" evidence="1">
    <location>
        <begin position="1"/>
        <end position="161"/>
    </location>
</feature>
<dbReference type="Proteomes" id="UP001589733">
    <property type="component" value="Unassembled WGS sequence"/>
</dbReference>
<dbReference type="PANTHER" id="PTHR45228">
    <property type="entry name" value="CYCLIC DI-GMP PHOSPHODIESTERASE TM_0186-RELATED"/>
    <property type="match status" value="1"/>
</dbReference>
<proteinExistence type="predicted"/>